<sequence>MIERRERRRGPHQLKADVRNICIGGRNRMRWHSGVFVAILFIIFYYIWRQNRDVLLPNWPFIGMLPGIAHNMSNFHDFLTSVMKQHRGTFQFKGPWFTNISDFIFTSDPMNVQHITSKNFNNYGKGSDFKESFEFFGDGIFNLDSNEWKTERKLLHSLLTRKSFKIFHQQNIQKKLENCLIPFLDDASRDLQIIDLQDTFERITFDIGCAFLFGFDPNYLHKKFNDLSNMDCVTAFSVLEDIVLCRHFTPNFVWKLQKWLQIGPEKNGKVAKENIDQFLYKCVSYCKGDEEKRKLKSTEYVDEGQYSCLIEAIMNEGSVKREMVDKYLIDTAFNLLGAGSGTVSSALSWFFWLISKHPLVEAKIIQEIKDNCLTKDENFITKLGVKEFDKLVYLHGAICEALRLYPPLGYNHKCAIKSDILPNGEHVSSNTKVIFSMYAMGRMEEIWGENCLEFKPERWISDIGQSIHVPSYQFTAFNAGPRSCLGKDMSIIQMKMAAVTMLWKFHIQVVEGQSITPRASIVLRMEHGFKVKLTKRCIS</sequence>
<evidence type="ECO:0000256" key="9">
    <source>
        <dbReference type="RuleBase" id="RU000461"/>
    </source>
</evidence>
<dbReference type="RefSeq" id="XP_004515489.1">
    <property type="nucleotide sequence ID" value="XM_004515432.2"/>
</dbReference>
<keyword evidence="4 8" id="KW-0479">Metal-binding</keyword>
<dbReference type="InterPro" id="IPR036396">
    <property type="entry name" value="Cyt_P450_sf"/>
</dbReference>
<evidence type="ECO:0000256" key="6">
    <source>
        <dbReference type="ARBA" id="ARBA00023004"/>
    </source>
</evidence>
<evidence type="ECO:0000256" key="8">
    <source>
        <dbReference type="PIRSR" id="PIRSR602401-1"/>
    </source>
</evidence>
<dbReference type="KEGG" id="cam:101494575"/>
<dbReference type="GO" id="GO:0005506">
    <property type="term" value="F:iron ion binding"/>
    <property type="evidence" value="ECO:0007669"/>
    <property type="project" value="InterPro"/>
</dbReference>
<accession>A0A1S2Z5L7</accession>
<dbReference type="GO" id="GO:0020037">
    <property type="term" value="F:heme binding"/>
    <property type="evidence" value="ECO:0007669"/>
    <property type="project" value="InterPro"/>
</dbReference>
<evidence type="ECO:0000256" key="3">
    <source>
        <dbReference type="ARBA" id="ARBA00022617"/>
    </source>
</evidence>
<dbReference type="InterPro" id="IPR001128">
    <property type="entry name" value="Cyt_P450"/>
</dbReference>
<dbReference type="SUPFAM" id="SSF48264">
    <property type="entry name" value="Cytochrome P450"/>
    <property type="match status" value="1"/>
</dbReference>
<evidence type="ECO:0000256" key="7">
    <source>
        <dbReference type="ARBA" id="ARBA00023033"/>
    </source>
</evidence>
<keyword evidence="5 9" id="KW-0560">Oxidoreductase</keyword>
<dbReference type="Proteomes" id="UP000087171">
    <property type="component" value="Unplaced"/>
</dbReference>
<proteinExistence type="inferred from homology"/>
<dbReference type="PRINTS" id="PR00463">
    <property type="entry name" value="EP450I"/>
</dbReference>
<evidence type="ECO:0000256" key="2">
    <source>
        <dbReference type="ARBA" id="ARBA00010617"/>
    </source>
</evidence>
<dbReference type="OrthoDB" id="1470350at2759"/>
<dbReference type="GO" id="GO:0006629">
    <property type="term" value="P:lipid metabolic process"/>
    <property type="evidence" value="ECO:0007669"/>
    <property type="project" value="UniProtKB-ARBA"/>
</dbReference>
<reference evidence="12" key="1">
    <citation type="submission" date="2025-08" db="UniProtKB">
        <authorList>
            <consortium name="RefSeq"/>
        </authorList>
    </citation>
    <scope>IDENTIFICATION</scope>
    <source>
        <tissue evidence="12">Etiolated seedlings</tissue>
    </source>
</reference>
<evidence type="ECO:0000256" key="5">
    <source>
        <dbReference type="ARBA" id="ARBA00023002"/>
    </source>
</evidence>
<feature type="transmembrane region" description="Helical" evidence="10">
    <location>
        <begin position="29"/>
        <end position="48"/>
    </location>
</feature>
<dbReference type="Pfam" id="PF00067">
    <property type="entry name" value="p450"/>
    <property type="match status" value="1"/>
</dbReference>
<keyword evidence="6 8" id="KW-0408">Iron</keyword>
<keyword evidence="10" id="KW-0472">Membrane</keyword>
<keyword evidence="10" id="KW-0812">Transmembrane</keyword>
<dbReference type="InterPro" id="IPR017972">
    <property type="entry name" value="Cyt_P450_CS"/>
</dbReference>
<dbReference type="GO" id="GO:0016705">
    <property type="term" value="F:oxidoreductase activity, acting on paired donors, with incorporation or reduction of molecular oxygen"/>
    <property type="evidence" value="ECO:0007669"/>
    <property type="project" value="InterPro"/>
</dbReference>
<keyword evidence="11" id="KW-1185">Reference proteome</keyword>
<dbReference type="AlphaFoldDB" id="A0A1S2Z5L7"/>
<evidence type="ECO:0000313" key="11">
    <source>
        <dbReference type="Proteomes" id="UP000087171"/>
    </source>
</evidence>
<protein>
    <submittedName>
        <fullName evidence="12">Alkane hydroxylase MAH1-like</fullName>
    </submittedName>
</protein>
<dbReference type="PROSITE" id="PS00086">
    <property type="entry name" value="CYTOCHROME_P450"/>
    <property type="match status" value="1"/>
</dbReference>
<keyword evidence="3 8" id="KW-0349">Heme</keyword>
<name>A0A1S2Z5L7_CICAR</name>
<dbReference type="InterPro" id="IPR002401">
    <property type="entry name" value="Cyt_P450_E_grp-I"/>
</dbReference>
<comment type="cofactor">
    <cofactor evidence="1 8">
        <name>heme</name>
        <dbReference type="ChEBI" id="CHEBI:30413"/>
    </cofactor>
</comment>
<evidence type="ECO:0000256" key="4">
    <source>
        <dbReference type="ARBA" id="ARBA00022723"/>
    </source>
</evidence>
<gene>
    <name evidence="12" type="primary">LOC101494575</name>
</gene>
<dbReference type="PRINTS" id="PR00385">
    <property type="entry name" value="P450"/>
</dbReference>
<dbReference type="PaxDb" id="3827-XP_004515489.1"/>
<dbReference type="Gene3D" id="1.10.630.10">
    <property type="entry name" value="Cytochrome P450"/>
    <property type="match status" value="1"/>
</dbReference>
<organism evidence="11 12">
    <name type="scientific">Cicer arietinum</name>
    <name type="common">Chickpea</name>
    <name type="synonym">Garbanzo</name>
    <dbReference type="NCBI Taxonomy" id="3827"/>
    <lineage>
        <taxon>Eukaryota</taxon>
        <taxon>Viridiplantae</taxon>
        <taxon>Streptophyta</taxon>
        <taxon>Embryophyta</taxon>
        <taxon>Tracheophyta</taxon>
        <taxon>Spermatophyta</taxon>
        <taxon>Magnoliopsida</taxon>
        <taxon>eudicotyledons</taxon>
        <taxon>Gunneridae</taxon>
        <taxon>Pentapetalae</taxon>
        <taxon>rosids</taxon>
        <taxon>fabids</taxon>
        <taxon>Fabales</taxon>
        <taxon>Fabaceae</taxon>
        <taxon>Papilionoideae</taxon>
        <taxon>50 kb inversion clade</taxon>
        <taxon>NPAAA clade</taxon>
        <taxon>Hologalegina</taxon>
        <taxon>IRL clade</taxon>
        <taxon>Cicereae</taxon>
        <taxon>Cicer</taxon>
    </lineage>
</organism>
<evidence type="ECO:0000256" key="10">
    <source>
        <dbReference type="SAM" id="Phobius"/>
    </source>
</evidence>
<keyword evidence="7 9" id="KW-0503">Monooxygenase</keyword>
<dbReference type="GeneID" id="101494575"/>
<comment type="similarity">
    <text evidence="2 9">Belongs to the cytochrome P450 family.</text>
</comment>
<dbReference type="PANTHER" id="PTHR24296">
    <property type="entry name" value="CYTOCHROME P450"/>
    <property type="match status" value="1"/>
</dbReference>
<dbReference type="eggNOG" id="KOG0157">
    <property type="taxonomic scope" value="Eukaryota"/>
</dbReference>
<evidence type="ECO:0000256" key="1">
    <source>
        <dbReference type="ARBA" id="ARBA00001971"/>
    </source>
</evidence>
<dbReference type="STRING" id="3827.A0A1S2Z5L7"/>
<keyword evidence="10" id="KW-1133">Transmembrane helix</keyword>
<dbReference type="CDD" id="cd11064">
    <property type="entry name" value="CYP86A"/>
    <property type="match status" value="1"/>
</dbReference>
<dbReference type="GO" id="GO:0004497">
    <property type="term" value="F:monooxygenase activity"/>
    <property type="evidence" value="ECO:0007669"/>
    <property type="project" value="UniProtKB-KW"/>
</dbReference>
<feature type="binding site" description="axial binding residue" evidence="8">
    <location>
        <position position="484"/>
    </location>
    <ligand>
        <name>heme</name>
        <dbReference type="ChEBI" id="CHEBI:30413"/>
    </ligand>
    <ligandPart>
        <name>Fe</name>
        <dbReference type="ChEBI" id="CHEBI:18248"/>
    </ligandPart>
</feature>
<evidence type="ECO:0000313" key="12">
    <source>
        <dbReference type="RefSeq" id="XP_004515489.1"/>
    </source>
</evidence>